<geneLocation type="plasmid" evidence="1 2">
    <name>pLM1</name>
</geneLocation>
<evidence type="ECO:0000313" key="1">
    <source>
        <dbReference type="EMBL" id="AJT51614.1"/>
    </source>
</evidence>
<evidence type="ECO:0000313" key="2">
    <source>
        <dbReference type="Proteomes" id="UP000003645"/>
    </source>
</evidence>
<dbReference type="HOGENOM" id="CLU_2601614_0_0_9"/>
<sequence length="79" mass="9468">MIQEEEMIEAAVYNFVDSISDEEIDLLNRLRFSRKKAPYSKELNMLLDELGRHYHINSMKGKVFNLMASELETRMKNRW</sequence>
<accession>A0A0D4CNF9</accession>
<name>A0A0D4CNF9_LIMMU</name>
<organism evidence="1 2">
    <name type="scientific">Limosilactobacillus mucosae LM1</name>
    <dbReference type="NCBI Taxonomy" id="1130798"/>
    <lineage>
        <taxon>Bacteria</taxon>
        <taxon>Bacillati</taxon>
        <taxon>Bacillota</taxon>
        <taxon>Bacilli</taxon>
        <taxon>Lactobacillales</taxon>
        <taxon>Lactobacillaceae</taxon>
        <taxon>Limosilactobacillus</taxon>
    </lineage>
</organism>
<dbReference type="KEGG" id="lmu:LBLM1_11350"/>
<keyword evidence="1" id="KW-0614">Plasmid</keyword>
<gene>
    <name evidence="1" type="ORF">LBLM1_11350</name>
</gene>
<dbReference type="Proteomes" id="UP000003645">
    <property type="component" value="Plasmid pLM1"/>
</dbReference>
<reference evidence="1 2" key="1">
    <citation type="journal article" date="2012" name="J. Bacteriol.">
        <title>Genome sequence of Lactobacillus mucosae LM1, isolated from piglet feces.</title>
        <authorList>
            <person name="Lee J.H."/>
            <person name="Valeriano V.D."/>
            <person name="Shin Y.R."/>
            <person name="Chae J.P."/>
            <person name="Kim G.B."/>
            <person name="Ham J.S."/>
            <person name="Chun J."/>
            <person name="Kang D.K."/>
        </authorList>
    </citation>
    <scope>NUCLEOTIDE SEQUENCE [LARGE SCALE GENOMIC DNA]</scope>
    <source>
        <strain evidence="1 2">LM1</strain>
        <plasmid evidence="1">pLM1</plasmid>
    </source>
</reference>
<dbReference type="RefSeq" id="WP_006501028.1">
    <property type="nucleotide sequence ID" value="NZ_CP011014.1"/>
</dbReference>
<proteinExistence type="predicted"/>
<dbReference type="EMBL" id="CP011014">
    <property type="protein sequence ID" value="AJT51614.1"/>
    <property type="molecule type" value="Genomic_DNA"/>
</dbReference>
<protein>
    <submittedName>
        <fullName evidence="1">Uncharacterized protein</fullName>
    </submittedName>
</protein>
<keyword evidence="2" id="KW-1185">Reference proteome</keyword>
<dbReference type="AlphaFoldDB" id="A0A0D4CNF9"/>